<dbReference type="EMBL" id="PYAS01000007">
    <property type="protein sequence ID" value="PSL27918.1"/>
    <property type="molecule type" value="Genomic_DNA"/>
</dbReference>
<keyword evidence="3 6" id="KW-0732">Signal</keyword>
<comment type="caution">
    <text evidence="8">The sequence shown here is derived from an EMBL/GenBank/DDBJ whole genome shotgun (WGS) entry which is preliminary data.</text>
</comment>
<dbReference type="Pfam" id="PF07980">
    <property type="entry name" value="SusD_RagB"/>
    <property type="match status" value="1"/>
</dbReference>
<evidence type="ECO:0000259" key="7">
    <source>
        <dbReference type="Pfam" id="PF07980"/>
    </source>
</evidence>
<proteinExistence type="inferred from homology"/>
<accession>A0A2P8G1Q2</accession>
<dbReference type="OrthoDB" id="9792139at2"/>
<evidence type="ECO:0000256" key="2">
    <source>
        <dbReference type="ARBA" id="ARBA00006275"/>
    </source>
</evidence>
<dbReference type="GO" id="GO:0009279">
    <property type="term" value="C:cell outer membrane"/>
    <property type="evidence" value="ECO:0007669"/>
    <property type="project" value="UniProtKB-SubCell"/>
</dbReference>
<evidence type="ECO:0000256" key="6">
    <source>
        <dbReference type="SAM" id="SignalP"/>
    </source>
</evidence>
<sequence length="492" mass="53376">MKNILKNTPMKPVNTLLFRLACMALPLAALMTSCDEKELLNPVPNIALQDAYIFDTPARVLGQVNGLYGAMKIGGLYGGRYLMLADIRGEEFINRTQNVFTGYDAWSHTVTSGSNDASSAWGTSYTAINSANLLIDGLPKHPDVVDAATAAQYIAEAKFVRAFCYFGLITRYAQPYVKDKGASPGIPLRLQGESTPANNDLARSTVAEVYGQILKDLDDAEASLPANYSTALLNTTRAHKNTAVALKTRVYLTMGDYAKTVTEAKKIVSDAAPFSAPAGVKHQLQANITTVFFTDYTTAESIFSMPMTALNLVSGQNSLAYEYNLNLEYNLNPTGILGEPTWPATDVRKSAFTRVAGGLTYLKKYNQTNPTTDYVPLLRYSEVLLNYAEALAKTGDLAKSAELLKAVRTRSDAAYVFPAADIATADALVKTIWTERRIEFLGEGLRSNDLLRNLLTIPAKGSGGLSAPSIAPSQPEYIFPIPNAELSTNKLI</sequence>
<dbReference type="PROSITE" id="PS51257">
    <property type="entry name" value="PROKAR_LIPOPROTEIN"/>
    <property type="match status" value="1"/>
</dbReference>
<protein>
    <submittedName>
        <fullName evidence="8">SusD-like starch-binding protein associating with outer membrane</fullName>
    </submittedName>
</protein>
<evidence type="ECO:0000313" key="8">
    <source>
        <dbReference type="EMBL" id="PSL27918.1"/>
    </source>
</evidence>
<evidence type="ECO:0000313" key="9">
    <source>
        <dbReference type="Proteomes" id="UP000241964"/>
    </source>
</evidence>
<keyword evidence="5" id="KW-0998">Cell outer membrane</keyword>
<organism evidence="8 9">
    <name type="scientific">Dyadobacter jiangsuensis</name>
    <dbReference type="NCBI Taxonomy" id="1591085"/>
    <lineage>
        <taxon>Bacteria</taxon>
        <taxon>Pseudomonadati</taxon>
        <taxon>Bacteroidota</taxon>
        <taxon>Cytophagia</taxon>
        <taxon>Cytophagales</taxon>
        <taxon>Spirosomataceae</taxon>
        <taxon>Dyadobacter</taxon>
    </lineage>
</organism>
<dbReference type="CDD" id="cd08977">
    <property type="entry name" value="SusD"/>
    <property type="match status" value="1"/>
</dbReference>
<keyword evidence="9" id="KW-1185">Reference proteome</keyword>
<dbReference type="AlphaFoldDB" id="A0A2P8G1Q2"/>
<dbReference type="InterPro" id="IPR012944">
    <property type="entry name" value="SusD_RagB_dom"/>
</dbReference>
<evidence type="ECO:0000256" key="1">
    <source>
        <dbReference type="ARBA" id="ARBA00004442"/>
    </source>
</evidence>
<dbReference type="SUPFAM" id="SSF48452">
    <property type="entry name" value="TPR-like"/>
    <property type="match status" value="1"/>
</dbReference>
<comment type="subcellular location">
    <subcellularLocation>
        <location evidence="1">Cell outer membrane</location>
    </subcellularLocation>
</comment>
<evidence type="ECO:0000256" key="5">
    <source>
        <dbReference type="ARBA" id="ARBA00023237"/>
    </source>
</evidence>
<dbReference type="Gene3D" id="1.25.40.390">
    <property type="match status" value="1"/>
</dbReference>
<dbReference type="Proteomes" id="UP000241964">
    <property type="component" value="Unassembled WGS sequence"/>
</dbReference>
<comment type="similarity">
    <text evidence="2">Belongs to the SusD family.</text>
</comment>
<evidence type="ECO:0000256" key="3">
    <source>
        <dbReference type="ARBA" id="ARBA00022729"/>
    </source>
</evidence>
<dbReference type="RefSeq" id="WP_106596398.1">
    <property type="nucleotide sequence ID" value="NZ_PYAS01000007.1"/>
</dbReference>
<keyword evidence="4" id="KW-0472">Membrane</keyword>
<feature type="domain" description="RagB/SusD" evidence="7">
    <location>
        <begin position="248"/>
        <end position="455"/>
    </location>
</feature>
<reference evidence="8 9" key="1">
    <citation type="submission" date="2018-03" db="EMBL/GenBank/DDBJ databases">
        <title>Genomic Encyclopedia of Archaeal and Bacterial Type Strains, Phase II (KMG-II): from individual species to whole genera.</title>
        <authorList>
            <person name="Goeker M."/>
        </authorList>
    </citation>
    <scope>NUCLEOTIDE SEQUENCE [LARGE SCALE GENOMIC DNA]</scope>
    <source>
        <strain evidence="8 9">DSM 29057</strain>
    </source>
</reference>
<evidence type="ECO:0000256" key="4">
    <source>
        <dbReference type="ARBA" id="ARBA00023136"/>
    </source>
</evidence>
<name>A0A2P8G1Q2_9BACT</name>
<dbReference type="InterPro" id="IPR011990">
    <property type="entry name" value="TPR-like_helical_dom_sf"/>
</dbReference>
<feature type="chain" id="PRO_5015118509" evidence="6">
    <location>
        <begin position="29"/>
        <end position="492"/>
    </location>
</feature>
<feature type="signal peptide" evidence="6">
    <location>
        <begin position="1"/>
        <end position="28"/>
    </location>
</feature>
<gene>
    <name evidence="8" type="ORF">CLV60_107183</name>
</gene>